<dbReference type="EMBL" id="CAWUPB010001173">
    <property type="protein sequence ID" value="CAK7346811.1"/>
    <property type="molecule type" value="Genomic_DNA"/>
</dbReference>
<dbReference type="GO" id="GO:0016746">
    <property type="term" value="F:acyltransferase activity"/>
    <property type="evidence" value="ECO:0007669"/>
    <property type="project" value="UniProtKB-KW"/>
</dbReference>
<dbReference type="PANTHER" id="PTHR31623">
    <property type="entry name" value="F21J9.9"/>
    <property type="match status" value="1"/>
</dbReference>
<keyword evidence="3" id="KW-0012">Acyltransferase</keyword>
<reference evidence="4 5" key="1">
    <citation type="submission" date="2024-01" db="EMBL/GenBank/DDBJ databases">
        <authorList>
            <person name="Waweru B."/>
        </authorList>
    </citation>
    <scope>NUCLEOTIDE SEQUENCE [LARGE SCALE GENOMIC DNA]</scope>
</reference>
<evidence type="ECO:0000256" key="2">
    <source>
        <dbReference type="ARBA" id="ARBA00022679"/>
    </source>
</evidence>
<keyword evidence="2" id="KW-0808">Transferase</keyword>
<accession>A0AAV1S5V6</accession>
<dbReference type="Pfam" id="PF02458">
    <property type="entry name" value="Transferase"/>
    <property type="match status" value="1"/>
</dbReference>
<dbReference type="PANTHER" id="PTHR31623:SF20">
    <property type="entry name" value="VINORINE SYNTHASE-LIKE"/>
    <property type="match status" value="1"/>
</dbReference>
<name>A0AAV1S5V6_9ROSI</name>
<dbReference type="Proteomes" id="UP001314170">
    <property type="component" value="Unassembled WGS sequence"/>
</dbReference>
<gene>
    <name evidence="4" type="ORF">DCAF_LOCUS19489</name>
</gene>
<dbReference type="Gene3D" id="3.30.559.10">
    <property type="entry name" value="Chloramphenicol acetyltransferase-like domain"/>
    <property type="match status" value="1"/>
</dbReference>
<keyword evidence="5" id="KW-1185">Reference proteome</keyword>
<proteinExistence type="inferred from homology"/>
<sequence>MLHLPFSTPRLNEANNFDIFKTLVHLRTSLSVTLDLLYPFSGRLRHNFYIDRFDEGVPFVEAQVNCAMSEFFEHPENESLSKLLPCCPFSKEPGDEASLISFHVNLYSCGRMVTGGCISHQFHFPGMWAAITRGAQNNRVHPDFARASSIFPSIDP</sequence>
<dbReference type="InterPro" id="IPR023213">
    <property type="entry name" value="CAT-like_dom_sf"/>
</dbReference>
<evidence type="ECO:0000313" key="5">
    <source>
        <dbReference type="Proteomes" id="UP001314170"/>
    </source>
</evidence>
<evidence type="ECO:0000256" key="3">
    <source>
        <dbReference type="ARBA" id="ARBA00023315"/>
    </source>
</evidence>
<dbReference type="AlphaFoldDB" id="A0AAV1S5V6"/>
<comment type="caution">
    <text evidence="4">The sequence shown here is derived from an EMBL/GenBank/DDBJ whole genome shotgun (WGS) entry which is preliminary data.</text>
</comment>
<evidence type="ECO:0000256" key="1">
    <source>
        <dbReference type="ARBA" id="ARBA00009861"/>
    </source>
</evidence>
<organism evidence="4 5">
    <name type="scientific">Dovyalis caffra</name>
    <dbReference type="NCBI Taxonomy" id="77055"/>
    <lineage>
        <taxon>Eukaryota</taxon>
        <taxon>Viridiplantae</taxon>
        <taxon>Streptophyta</taxon>
        <taxon>Embryophyta</taxon>
        <taxon>Tracheophyta</taxon>
        <taxon>Spermatophyta</taxon>
        <taxon>Magnoliopsida</taxon>
        <taxon>eudicotyledons</taxon>
        <taxon>Gunneridae</taxon>
        <taxon>Pentapetalae</taxon>
        <taxon>rosids</taxon>
        <taxon>fabids</taxon>
        <taxon>Malpighiales</taxon>
        <taxon>Salicaceae</taxon>
        <taxon>Flacourtieae</taxon>
        <taxon>Dovyalis</taxon>
    </lineage>
</organism>
<protein>
    <submittedName>
        <fullName evidence="4">Uncharacterized protein</fullName>
    </submittedName>
</protein>
<comment type="similarity">
    <text evidence="1">Belongs to the plant acyltransferase family.</text>
</comment>
<evidence type="ECO:0000313" key="4">
    <source>
        <dbReference type="EMBL" id="CAK7346811.1"/>
    </source>
</evidence>